<feature type="chain" id="PRO_5024312672" description="Translation initiation factor IF-2" evidence="2">
    <location>
        <begin position="23"/>
        <end position="127"/>
    </location>
</feature>
<gene>
    <name evidence="3" type="ORF">F2Q65_09470</name>
</gene>
<evidence type="ECO:0000256" key="2">
    <source>
        <dbReference type="SAM" id="SignalP"/>
    </source>
</evidence>
<evidence type="ECO:0000256" key="1">
    <source>
        <dbReference type="SAM" id="MobiDB-lite"/>
    </source>
</evidence>
<proteinExistence type="predicted"/>
<keyword evidence="2" id="KW-0732">Signal</keyword>
<protein>
    <recommendedName>
        <fullName evidence="5">Translation initiation factor IF-2</fullName>
    </recommendedName>
</protein>
<name>A0A5M8FK94_9GAMM</name>
<dbReference type="Proteomes" id="UP000322981">
    <property type="component" value="Unassembled WGS sequence"/>
</dbReference>
<feature type="compositionally biased region" description="Gly residues" evidence="1">
    <location>
        <begin position="70"/>
        <end position="85"/>
    </location>
</feature>
<accession>A0A5M8FK94</accession>
<keyword evidence="4" id="KW-1185">Reference proteome</keyword>
<sequence length="127" mass="12700">MMKLATRPGLLIALLCPIGLLAAEVPVSDDLGLDLRLLQEDLPSGHWKPASSAPEDRLPSLGTQPMQGDGRPGGSRGDGGGGRGGFRSDLPYGAGYEARQGAGSGPASGSGSGPGRGGRGMGGGRRH</sequence>
<feature type="signal peptide" evidence="2">
    <location>
        <begin position="1"/>
        <end position="22"/>
    </location>
</feature>
<evidence type="ECO:0000313" key="4">
    <source>
        <dbReference type="Proteomes" id="UP000322981"/>
    </source>
</evidence>
<dbReference type="EMBL" id="VWXX01000011">
    <property type="protein sequence ID" value="KAA6185318.1"/>
    <property type="molecule type" value="Genomic_DNA"/>
</dbReference>
<organism evidence="3 4">
    <name type="scientific">Thiohalocapsa marina</name>
    <dbReference type="NCBI Taxonomy" id="424902"/>
    <lineage>
        <taxon>Bacteria</taxon>
        <taxon>Pseudomonadati</taxon>
        <taxon>Pseudomonadota</taxon>
        <taxon>Gammaproteobacteria</taxon>
        <taxon>Chromatiales</taxon>
        <taxon>Chromatiaceae</taxon>
        <taxon>Thiohalocapsa</taxon>
    </lineage>
</organism>
<dbReference type="RefSeq" id="WP_150092745.1">
    <property type="nucleotide sequence ID" value="NZ_JBFUOH010000107.1"/>
</dbReference>
<feature type="compositionally biased region" description="Gly residues" evidence="1">
    <location>
        <begin position="102"/>
        <end position="127"/>
    </location>
</feature>
<comment type="caution">
    <text evidence="3">The sequence shown here is derived from an EMBL/GenBank/DDBJ whole genome shotgun (WGS) entry which is preliminary data.</text>
</comment>
<feature type="region of interest" description="Disordered" evidence="1">
    <location>
        <begin position="43"/>
        <end position="127"/>
    </location>
</feature>
<dbReference type="AlphaFoldDB" id="A0A5M8FK94"/>
<evidence type="ECO:0000313" key="3">
    <source>
        <dbReference type="EMBL" id="KAA6185318.1"/>
    </source>
</evidence>
<reference evidence="3 4" key="1">
    <citation type="submission" date="2019-09" db="EMBL/GenBank/DDBJ databases">
        <title>Whole-genome sequence of the purple sulfur bacterium Thiohalocapsa marina DSM 19078.</title>
        <authorList>
            <person name="Kyndt J.A."/>
            <person name="Meyer T.E."/>
        </authorList>
    </citation>
    <scope>NUCLEOTIDE SEQUENCE [LARGE SCALE GENOMIC DNA]</scope>
    <source>
        <strain evidence="3 4">DSM 19078</strain>
    </source>
</reference>
<evidence type="ECO:0008006" key="5">
    <source>
        <dbReference type="Google" id="ProtNLM"/>
    </source>
</evidence>